<dbReference type="GO" id="GO:0016567">
    <property type="term" value="P:protein ubiquitination"/>
    <property type="evidence" value="ECO:0007669"/>
    <property type="project" value="TreeGrafter"/>
</dbReference>
<feature type="compositionally biased region" description="Polar residues" evidence="5">
    <location>
        <begin position="113"/>
        <end position="123"/>
    </location>
</feature>
<feature type="region of interest" description="Disordered" evidence="5">
    <location>
        <begin position="684"/>
        <end position="741"/>
    </location>
</feature>
<feature type="compositionally biased region" description="Polar residues" evidence="5">
    <location>
        <begin position="293"/>
        <end position="302"/>
    </location>
</feature>
<evidence type="ECO:0000256" key="4">
    <source>
        <dbReference type="PROSITE-ProRule" id="PRU00601"/>
    </source>
</evidence>
<keyword evidence="2 4" id="KW-0863">Zinc-finger</keyword>
<dbReference type="EMBL" id="JAAAPX010000060">
    <property type="protein sequence ID" value="KAF4235454.1"/>
    <property type="molecule type" value="Genomic_DNA"/>
</dbReference>
<dbReference type="InterPro" id="IPR037275">
    <property type="entry name" value="Znf_CTCHY_sf"/>
</dbReference>
<feature type="compositionally biased region" description="Acidic residues" evidence="5">
    <location>
        <begin position="694"/>
        <end position="735"/>
    </location>
</feature>
<reference evidence="8" key="1">
    <citation type="journal article" date="2020" name="bioRxiv">
        <title>Genomic and phenotypic heterogeneity of clinical isolates of the human pathogens Aspergillus fumigatus, Aspergillus lentulus and Aspergillus fumigatiaffinis.</title>
        <authorList>
            <person name="dos Santos R.A.C."/>
            <person name="Steenwyk J.L."/>
            <person name="Rivero-Menendez O."/>
            <person name="Mead M.E."/>
            <person name="Silva L.P."/>
            <person name="Bastos R.W."/>
            <person name="Alastruey-Izquierdo A."/>
            <person name="Goldman G.H."/>
            <person name="Rokas A."/>
        </authorList>
    </citation>
    <scope>NUCLEOTIDE SEQUENCE</scope>
    <source>
        <strain evidence="8">CNM-CM6805</strain>
    </source>
</reference>
<feature type="compositionally biased region" description="Low complexity" evidence="5">
    <location>
        <begin position="303"/>
        <end position="320"/>
    </location>
</feature>
<dbReference type="SUPFAM" id="SSF161219">
    <property type="entry name" value="CHY zinc finger-like"/>
    <property type="match status" value="1"/>
</dbReference>
<feature type="region of interest" description="Disordered" evidence="5">
    <location>
        <begin position="555"/>
        <end position="577"/>
    </location>
</feature>
<protein>
    <recommendedName>
        <fullName evidence="10">CHY and RING finger domain protein</fullName>
    </recommendedName>
</protein>
<dbReference type="GO" id="GO:0008270">
    <property type="term" value="F:zinc ion binding"/>
    <property type="evidence" value="ECO:0007669"/>
    <property type="project" value="UniProtKB-KW"/>
</dbReference>
<keyword evidence="9" id="KW-1185">Reference proteome</keyword>
<feature type="region of interest" description="Disordered" evidence="5">
    <location>
        <begin position="293"/>
        <end position="349"/>
    </location>
</feature>
<feature type="compositionally biased region" description="Polar residues" evidence="5">
    <location>
        <begin position="322"/>
        <end position="347"/>
    </location>
</feature>
<keyword evidence="1" id="KW-0479">Metal-binding</keyword>
<dbReference type="PANTHER" id="PTHR21319:SF0">
    <property type="entry name" value="AND RING FINGER DOMAIN PROTEIN, PUTATIVE (AFU_ORTHOLOGUE AFUA_1G08900)-RELATED"/>
    <property type="match status" value="1"/>
</dbReference>
<dbReference type="Pfam" id="PF14599">
    <property type="entry name" value="zinc_ribbon_6"/>
    <property type="match status" value="1"/>
</dbReference>
<evidence type="ECO:0000256" key="2">
    <source>
        <dbReference type="ARBA" id="ARBA00022771"/>
    </source>
</evidence>
<sequence>MLIGISTDEASTFRSSPARDFDPKKVANTLRFLQRASDVAGLEHKIVKNLLMVRYWEQPQVKKDVKLCCLGPFMSGLISSLLIETIVRQARRLSNQTDSHPPYDDDLADSLPITHSSSSSATYDGNDHAEVSSKNGDHETSATGLNGDCSDAGGTPSVLSPPAPSELSSRRHDMSPSQSRFGTAIVSSQSLHGLSDTEHVDGVRTYTAPEVTGADSPPVSPRNIVFDANPSAQESHHLSARHDNLDDIGDQFLLPEDDGMGVLRKKIHAIRDLQSSNEEKARMIHELMTERYNASQGKKNLISTSPRALSSSSPQLSERSVTPISRSGSLSSDHAPTNPASTAPTSHQIEDTYKLTAEDLEPTFFPKPESDSPVCDFEDADAEDVEVACLGCRHYKRNVKLQCFACKKWYTCRFCHDEVEDHHLDRPKTENMLCMLCGHAQPAAAVCRQCGEHAAQYYCNICKLWDNDSNKSIYHCNDCGICRIGQGLGKDFFHCRSQPMPAEFKDTSAVIHCNDCGAKSVVRYHWLGLKCDMCESYNTAQIRLLNGEVSDSLDRVGGDNRDVSASPMRSSSHGAEEEAAISLPLAQLQVDTSSPSGAGSSPRLTASSSAEQNGRFSSYSLTRGRAVSPVISNYFGLPPDRESNRSKSTLPFFGDLAGKDSNDHAGGKLRLWGTNIKYKYGFLDRETESADGTSEVEEEGDDGDDGDDSTDGESMACDEADCGDPEEDDDEDEGIDIFGHR</sequence>
<dbReference type="GO" id="GO:0006511">
    <property type="term" value="P:ubiquitin-dependent protein catabolic process"/>
    <property type="evidence" value="ECO:0007669"/>
    <property type="project" value="TreeGrafter"/>
</dbReference>
<comment type="caution">
    <text evidence="8">The sequence shown here is derived from an EMBL/GenBank/DDBJ whole genome shotgun (WGS) entry which is preliminary data.</text>
</comment>
<dbReference type="PROSITE" id="PS51266">
    <property type="entry name" value="ZF_CHY"/>
    <property type="match status" value="1"/>
</dbReference>
<feature type="region of interest" description="Disordered" evidence="5">
    <location>
        <begin position="590"/>
        <end position="617"/>
    </location>
</feature>
<dbReference type="OrthoDB" id="411372at2759"/>
<dbReference type="Gene3D" id="2.20.28.10">
    <property type="match status" value="1"/>
</dbReference>
<organism evidence="8 9">
    <name type="scientific">Aspergillus fumigatiaffinis</name>
    <dbReference type="NCBI Taxonomy" id="340414"/>
    <lineage>
        <taxon>Eukaryota</taxon>
        <taxon>Fungi</taxon>
        <taxon>Dikarya</taxon>
        <taxon>Ascomycota</taxon>
        <taxon>Pezizomycotina</taxon>
        <taxon>Eurotiomycetes</taxon>
        <taxon>Eurotiomycetidae</taxon>
        <taxon>Eurotiales</taxon>
        <taxon>Aspergillaceae</taxon>
        <taxon>Aspergillus</taxon>
        <taxon>Aspergillus subgen. Fumigati</taxon>
    </lineage>
</organism>
<evidence type="ECO:0000256" key="3">
    <source>
        <dbReference type="ARBA" id="ARBA00022833"/>
    </source>
</evidence>
<dbReference type="AlphaFoldDB" id="A0A8H4M213"/>
<evidence type="ECO:0008006" key="10">
    <source>
        <dbReference type="Google" id="ProtNLM"/>
    </source>
</evidence>
<dbReference type="GO" id="GO:0061630">
    <property type="term" value="F:ubiquitin protein ligase activity"/>
    <property type="evidence" value="ECO:0007669"/>
    <property type="project" value="TreeGrafter"/>
</dbReference>
<dbReference type="PROSITE" id="PS51270">
    <property type="entry name" value="ZF_CTCHY"/>
    <property type="match status" value="1"/>
</dbReference>
<evidence type="ECO:0000259" key="7">
    <source>
        <dbReference type="PROSITE" id="PS51270"/>
    </source>
</evidence>
<dbReference type="Pfam" id="PF05495">
    <property type="entry name" value="zf-CHY"/>
    <property type="match status" value="1"/>
</dbReference>
<keyword evidence="3" id="KW-0862">Zinc</keyword>
<feature type="compositionally biased region" description="Basic and acidic residues" evidence="5">
    <location>
        <begin position="125"/>
        <end position="140"/>
    </location>
</feature>
<dbReference type="GO" id="GO:0005634">
    <property type="term" value="C:nucleus"/>
    <property type="evidence" value="ECO:0007669"/>
    <property type="project" value="TreeGrafter"/>
</dbReference>
<dbReference type="PANTHER" id="PTHR21319">
    <property type="entry name" value="RING FINGER AND CHY ZINC FINGER DOMAIN-CONTAINING PROTEIN 1"/>
    <property type="match status" value="1"/>
</dbReference>
<name>A0A8H4M213_9EURO</name>
<feature type="domain" description="CHY-type" evidence="6">
    <location>
        <begin position="385"/>
        <end position="452"/>
    </location>
</feature>
<dbReference type="InterPro" id="IPR017921">
    <property type="entry name" value="Znf_CTCHY"/>
</dbReference>
<dbReference type="InterPro" id="IPR008913">
    <property type="entry name" value="Znf_CHY"/>
</dbReference>
<feature type="region of interest" description="Disordered" evidence="5">
    <location>
        <begin position="95"/>
        <end position="181"/>
    </location>
</feature>
<evidence type="ECO:0000313" key="9">
    <source>
        <dbReference type="Proteomes" id="UP000653565"/>
    </source>
</evidence>
<evidence type="ECO:0000256" key="1">
    <source>
        <dbReference type="ARBA" id="ARBA00022723"/>
    </source>
</evidence>
<proteinExistence type="predicted"/>
<evidence type="ECO:0000313" key="8">
    <source>
        <dbReference type="EMBL" id="KAF4235454.1"/>
    </source>
</evidence>
<feature type="domain" description="CTCHY-type" evidence="7">
    <location>
        <begin position="454"/>
        <end position="521"/>
    </location>
</feature>
<evidence type="ECO:0000256" key="5">
    <source>
        <dbReference type="SAM" id="MobiDB-lite"/>
    </source>
</evidence>
<evidence type="ECO:0000259" key="6">
    <source>
        <dbReference type="PROSITE" id="PS51266"/>
    </source>
</evidence>
<accession>A0A8H4M213</accession>
<gene>
    <name evidence="8" type="ORF">CNMCM6805_008157</name>
</gene>
<dbReference type="InterPro" id="IPR039512">
    <property type="entry name" value="RCHY1_zinc-ribbon"/>
</dbReference>
<dbReference type="SUPFAM" id="SSF161245">
    <property type="entry name" value="Zinc hairpin stack"/>
    <property type="match status" value="1"/>
</dbReference>
<reference evidence="8" key="2">
    <citation type="submission" date="2020-04" db="EMBL/GenBank/DDBJ databases">
        <authorList>
            <person name="Santos R.A.C."/>
            <person name="Steenwyk J.L."/>
            <person name="Rivero-Menendez O."/>
            <person name="Mead M.E."/>
            <person name="Silva L.P."/>
            <person name="Bastos R.W."/>
            <person name="Alastruey-Izquierdo A."/>
            <person name="Goldman G.H."/>
            <person name="Rokas A."/>
        </authorList>
    </citation>
    <scope>NUCLEOTIDE SEQUENCE</scope>
    <source>
        <strain evidence="8">CNM-CM6805</strain>
    </source>
</reference>
<dbReference type="Proteomes" id="UP000653565">
    <property type="component" value="Unassembled WGS sequence"/>
</dbReference>
<dbReference type="InterPro" id="IPR037274">
    <property type="entry name" value="Znf_CHY_sf"/>
</dbReference>